<dbReference type="RefSeq" id="WP_115565432.1">
    <property type="nucleotide sequence ID" value="NZ_QRGR01000009.1"/>
</dbReference>
<dbReference type="Gene3D" id="3.40.630.30">
    <property type="match status" value="1"/>
</dbReference>
<evidence type="ECO:0000313" key="2">
    <source>
        <dbReference type="EMBL" id="RDV15413.1"/>
    </source>
</evidence>
<comment type="caution">
    <text evidence="2">The sequence shown here is derived from an EMBL/GenBank/DDBJ whole genome shotgun (WGS) entry which is preliminary data.</text>
</comment>
<dbReference type="SUPFAM" id="SSF55729">
    <property type="entry name" value="Acyl-CoA N-acyltransferases (Nat)"/>
    <property type="match status" value="1"/>
</dbReference>
<dbReference type="InterPro" id="IPR016181">
    <property type="entry name" value="Acyl_CoA_acyltransferase"/>
</dbReference>
<dbReference type="PANTHER" id="PTHR43792">
    <property type="entry name" value="GNAT FAMILY, PUTATIVE (AFU_ORTHOLOGUE AFUA_3G00765)-RELATED-RELATED"/>
    <property type="match status" value="1"/>
</dbReference>
<gene>
    <name evidence="2" type="ORF">DXT99_10185</name>
</gene>
<name>A0A3D8LDI9_9BACT</name>
<dbReference type="OrthoDB" id="9798081at2"/>
<dbReference type="Proteomes" id="UP000256708">
    <property type="component" value="Unassembled WGS sequence"/>
</dbReference>
<protein>
    <submittedName>
        <fullName evidence="2">N-acetyltransferase</fullName>
    </submittedName>
</protein>
<dbReference type="PROSITE" id="PS51186">
    <property type="entry name" value="GNAT"/>
    <property type="match status" value="1"/>
</dbReference>
<dbReference type="InterPro" id="IPR000182">
    <property type="entry name" value="GNAT_dom"/>
</dbReference>
<keyword evidence="3" id="KW-1185">Reference proteome</keyword>
<dbReference type="EMBL" id="QRGR01000009">
    <property type="protein sequence ID" value="RDV15413.1"/>
    <property type="molecule type" value="Genomic_DNA"/>
</dbReference>
<accession>A0A3D8LDI9</accession>
<dbReference type="GO" id="GO:0016747">
    <property type="term" value="F:acyltransferase activity, transferring groups other than amino-acyl groups"/>
    <property type="evidence" value="ECO:0007669"/>
    <property type="project" value="InterPro"/>
</dbReference>
<dbReference type="Pfam" id="PF13302">
    <property type="entry name" value="Acetyltransf_3"/>
    <property type="match status" value="1"/>
</dbReference>
<organism evidence="2 3">
    <name type="scientific">Pontibacter diazotrophicus</name>
    <dbReference type="NCBI Taxonomy" id="1400979"/>
    <lineage>
        <taxon>Bacteria</taxon>
        <taxon>Pseudomonadati</taxon>
        <taxon>Bacteroidota</taxon>
        <taxon>Cytophagia</taxon>
        <taxon>Cytophagales</taxon>
        <taxon>Hymenobacteraceae</taxon>
        <taxon>Pontibacter</taxon>
    </lineage>
</organism>
<sequence length="175" mass="20055">MSPYKSFETERLIIRPTSEEDAPFIFELLNTPKWIEYIGDRNVKSVADAKDYIRTKIQPQLEKLGYSNYTIIRKADGVKLGVCGLYDREGLEGIDIGFAFLPEHERNGYAFESANEIKRVGVEEFGISQIRAITTKDNIASQKLLERLGLQFKKMVLLPNEDEELLLYEFVAKPS</sequence>
<evidence type="ECO:0000313" key="3">
    <source>
        <dbReference type="Proteomes" id="UP000256708"/>
    </source>
</evidence>
<dbReference type="InterPro" id="IPR051531">
    <property type="entry name" value="N-acetyltransferase"/>
</dbReference>
<dbReference type="AlphaFoldDB" id="A0A3D8LDI9"/>
<evidence type="ECO:0000259" key="1">
    <source>
        <dbReference type="PROSITE" id="PS51186"/>
    </source>
</evidence>
<feature type="domain" description="N-acetyltransferase" evidence="1">
    <location>
        <begin position="12"/>
        <end position="172"/>
    </location>
</feature>
<proteinExistence type="predicted"/>
<reference evidence="3" key="1">
    <citation type="submission" date="2018-08" db="EMBL/GenBank/DDBJ databases">
        <authorList>
            <person name="Liu Z.-W."/>
            <person name="Du Z.-J."/>
        </authorList>
    </citation>
    <scope>NUCLEOTIDE SEQUENCE [LARGE SCALE GENOMIC DNA]</scope>
    <source>
        <strain evidence="3">H4X</strain>
    </source>
</reference>
<dbReference type="PANTHER" id="PTHR43792:SF1">
    <property type="entry name" value="N-ACETYLTRANSFERASE DOMAIN-CONTAINING PROTEIN"/>
    <property type="match status" value="1"/>
</dbReference>
<keyword evidence="2" id="KW-0808">Transferase</keyword>